<dbReference type="EMBL" id="BGZK01000773">
    <property type="protein sequence ID" value="GBP59907.1"/>
    <property type="molecule type" value="Genomic_DNA"/>
</dbReference>
<protein>
    <submittedName>
        <fullName evidence="2">Uncharacterized protein</fullName>
    </submittedName>
</protein>
<accession>A0A4C1XC61</accession>
<dbReference type="Proteomes" id="UP000299102">
    <property type="component" value="Unassembled WGS sequence"/>
</dbReference>
<gene>
    <name evidence="2" type="ORF">EVAR_44583_1</name>
</gene>
<feature type="region of interest" description="Disordered" evidence="1">
    <location>
        <begin position="16"/>
        <end position="74"/>
    </location>
</feature>
<organism evidence="2 3">
    <name type="scientific">Eumeta variegata</name>
    <name type="common">Bagworm moth</name>
    <name type="synonym">Eumeta japonica</name>
    <dbReference type="NCBI Taxonomy" id="151549"/>
    <lineage>
        <taxon>Eukaryota</taxon>
        <taxon>Metazoa</taxon>
        <taxon>Ecdysozoa</taxon>
        <taxon>Arthropoda</taxon>
        <taxon>Hexapoda</taxon>
        <taxon>Insecta</taxon>
        <taxon>Pterygota</taxon>
        <taxon>Neoptera</taxon>
        <taxon>Endopterygota</taxon>
        <taxon>Lepidoptera</taxon>
        <taxon>Glossata</taxon>
        <taxon>Ditrysia</taxon>
        <taxon>Tineoidea</taxon>
        <taxon>Psychidae</taxon>
        <taxon>Oiketicinae</taxon>
        <taxon>Eumeta</taxon>
    </lineage>
</organism>
<feature type="compositionally biased region" description="Polar residues" evidence="1">
    <location>
        <begin position="63"/>
        <end position="74"/>
    </location>
</feature>
<proteinExistence type="predicted"/>
<sequence>MKKTTVVTDVVTASVNNGLSCYPRDQNREPGPGPKLRTGPGSKPRTKPEPELKSGNDIGINGNAKSSPPNTSSNIIQLRLQPQGSTVCGLVENGAASTVSEVKGQSYFRSNRRALRPPAPERLPRARRHYPALDLGDVVAFGPQPHGSAVGATAYGKKLVLNIGIVGERPKIKLTPFGGELTICNL</sequence>
<evidence type="ECO:0000256" key="1">
    <source>
        <dbReference type="SAM" id="MobiDB-lite"/>
    </source>
</evidence>
<evidence type="ECO:0000313" key="2">
    <source>
        <dbReference type="EMBL" id="GBP59907.1"/>
    </source>
</evidence>
<evidence type="ECO:0000313" key="3">
    <source>
        <dbReference type="Proteomes" id="UP000299102"/>
    </source>
</evidence>
<reference evidence="2 3" key="1">
    <citation type="journal article" date="2019" name="Commun. Biol.">
        <title>The bagworm genome reveals a unique fibroin gene that provides high tensile strength.</title>
        <authorList>
            <person name="Kono N."/>
            <person name="Nakamura H."/>
            <person name="Ohtoshi R."/>
            <person name="Tomita M."/>
            <person name="Numata K."/>
            <person name="Arakawa K."/>
        </authorList>
    </citation>
    <scope>NUCLEOTIDE SEQUENCE [LARGE SCALE GENOMIC DNA]</scope>
</reference>
<name>A0A4C1XC61_EUMVA</name>
<keyword evidence="3" id="KW-1185">Reference proteome</keyword>
<dbReference type="AlphaFoldDB" id="A0A4C1XC61"/>
<comment type="caution">
    <text evidence="2">The sequence shown here is derived from an EMBL/GenBank/DDBJ whole genome shotgun (WGS) entry which is preliminary data.</text>
</comment>